<dbReference type="InterPro" id="IPR010982">
    <property type="entry name" value="Lambda_DNA-bd_dom_sf"/>
</dbReference>
<dbReference type="Gene3D" id="1.10.260.40">
    <property type="entry name" value="lambda repressor-like DNA-binding domains"/>
    <property type="match status" value="1"/>
</dbReference>
<keyword evidence="3" id="KW-1185">Reference proteome</keyword>
<dbReference type="Pfam" id="PF13560">
    <property type="entry name" value="HTH_31"/>
    <property type="match status" value="1"/>
</dbReference>
<dbReference type="EMBL" id="FONG01000022">
    <property type="protein sequence ID" value="SFF63300.1"/>
    <property type="molecule type" value="Genomic_DNA"/>
</dbReference>
<name>A0A1I2KAR0_9ACTN</name>
<dbReference type="Proteomes" id="UP000199323">
    <property type="component" value="Unassembled WGS sequence"/>
</dbReference>
<dbReference type="CDD" id="cd00093">
    <property type="entry name" value="HTH_XRE"/>
    <property type="match status" value="1"/>
</dbReference>
<dbReference type="InterPro" id="IPR001387">
    <property type="entry name" value="Cro/C1-type_HTH"/>
</dbReference>
<organism evidence="2 3">
    <name type="scientific">Actinacidiphila alni</name>
    <dbReference type="NCBI Taxonomy" id="380248"/>
    <lineage>
        <taxon>Bacteria</taxon>
        <taxon>Bacillati</taxon>
        <taxon>Actinomycetota</taxon>
        <taxon>Actinomycetes</taxon>
        <taxon>Kitasatosporales</taxon>
        <taxon>Streptomycetaceae</taxon>
        <taxon>Actinacidiphila</taxon>
    </lineage>
</organism>
<gene>
    <name evidence="2" type="ORF">SAMN05216251_12223</name>
</gene>
<accession>A0A1I2KAR0</accession>
<dbReference type="AlphaFoldDB" id="A0A1I2KAR0"/>
<evidence type="ECO:0000259" key="1">
    <source>
        <dbReference type="PROSITE" id="PS50943"/>
    </source>
</evidence>
<feature type="domain" description="HTH cro/C1-type" evidence="1">
    <location>
        <begin position="7"/>
        <end position="45"/>
    </location>
</feature>
<dbReference type="PROSITE" id="PS50943">
    <property type="entry name" value="HTH_CROC1"/>
    <property type="match status" value="1"/>
</dbReference>
<sequence length="113" mass="12581">MARGAVMSTSKLSKIENGRTAPGVVDVERILTALGVSEEVTAEYLAAARAEATEAVAWRLYRRLGYHRKQQQIKALDHSMTLLRLFQPSLIPGLLQTPEYVRAVLSRKELSDD</sequence>
<evidence type="ECO:0000313" key="3">
    <source>
        <dbReference type="Proteomes" id="UP000199323"/>
    </source>
</evidence>
<reference evidence="2 3" key="1">
    <citation type="submission" date="2016-10" db="EMBL/GenBank/DDBJ databases">
        <authorList>
            <person name="de Groot N.N."/>
        </authorList>
    </citation>
    <scope>NUCLEOTIDE SEQUENCE [LARGE SCALE GENOMIC DNA]</scope>
    <source>
        <strain evidence="2 3">CGMCC 4.3510</strain>
    </source>
</reference>
<evidence type="ECO:0000313" key="2">
    <source>
        <dbReference type="EMBL" id="SFF63300.1"/>
    </source>
</evidence>
<dbReference type="STRING" id="380248.SAMN05216251_12223"/>
<dbReference type="GO" id="GO:0003677">
    <property type="term" value="F:DNA binding"/>
    <property type="evidence" value="ECO:0007669"/>
    <property type="project" value="InterPro"/>
</dbReference>
<proteinExistence type="predicted"/>
<dbReference type="InterPro" id="IPR043917">
    <property type="entry name" value="DUF5753"/>
</dbReference>
<dbReference type="Pfam" id="PF19054">
    <property type="entry name" value="DUF5753"/>
    <property type="match status" value="1"/>
</dbReference>
<protein>
    <submittedName>
        <fullName evidence="2">Helix-turn-helix domain-containing protein</fullName>
    </submittedName>
</protein>